<dbReference type="PANTHER" id="PTHR43235">
    <property type="entry name" value="GLUTAMINE AMIDOTRANSFERASE PB2B2.05-RELATED"/>
    <property type="match status" value="1"/>
</dbReference>
<reference evidence="1" key="1">
    <citation type="journal article" date="2015" name="ISME J.">
        <title>Draft Genome Sequence of Streptomyces incarnatus NRRL8089, which Produces the Nucleoside Antibiotic Sinefungin.</title>
        <authorList>
            <person name="Oshima K."/>
            <person name="Hattori M."/>
            <person name="Shimizu H."/>
            <person name="Fukuda K."/>
            <person name="Nemoto M."/>
            <person name="Inagaki K."/>
            <person name="Tamura T."/>
        </authorList>
    </citation>
    <scope>NUCLEOTIDE SEQUENCE</scope>
    <source>
        <strain evidence="1">FACHB-1375</strain>
    </source>
</reference>
<dbReference type="PROSITE" id="PS51273">
    <property type="entry name" value="GATASE_TYPE_1"/>
    <property type="match status" value="1"/>
</dbReference>
<gene>
    <name evidence="1" type="ORF">H6G03_00110</name>
</gene>
<dbReference type="GO" id="GO:0006598">
    <property type="term" value="P:polyamine catabolic process"/>
    <property type="evidence" value="ECO:0007669"/>
    <property type="project" value="TreeGrafter"/>
</dbReference>
<reference evidence="1" key="2">
    <citation type="submission" date="2020-08" db="EMBL/GenBank/DDBJ databases">
        <authorList>
            <person name="Chen M."/>
            <person name="Teng W."/>
            <person name="Zhao L."/>
            <person name="Hu C."/>
            <person name="Zhou Y."/>
            <person name="Han B."/>
            <person name="Song L."/>
            <person name="Shu W."/>
        </authorList>
    </citation>
    <scope>NUCLEOTIDE SEQUENCE</scope>
    <source>
        <strain evidence="1">FACHB-1375</strain>
    </source>
</reference>
<protein>
    <submittedName>
        <fullName evidence="1">Gamma-glutamyl-gamma-aminobutyrate hydrolase family protein</fullName>
    </submittedName>
</protein>
<keyword evidence="2" id="KW-1185">Reference proteome</keyword>
<dbReference type="Pfam" id="PF07722">
    <property type="entry name" value="Peptidase_C26"/>
    <property type="match status" value="1"/>
</dbReference>
<dbReference type="AlphaFoldDB" id="A0A926V9P4"/>
<dbReference type="Proteomes" id="UP000641646">
    <property type="component" value="Unassembled WGS sequence"/>
</dbReference>
<dbReference type="CDD" id="cd01745">
    <property type="entry name" value="GATase1_2"/>
    <property type="match status" value="1"/>
</dbReference>
<dbReference type="EMBL" id="JACJPW010000001">
    <property type="protein sequence ID" value="MBD2179535.1"/>
    <property type="molecule type" value="Genomic_DNA"/>
</dbReference>
<proteinExistence type="predicted"/>
<dbReference type="InterPro" id="IPR011697">
    <property type="entry name" value="Peptidase_C26"/>
</dbReference>
<accession>A0A926V9P4</accession>
<dbReference type="GO" id="GO:0005829">
    <property type="term" value="C:cytosol"/>
    <property type="evidence" value="ECO:0007669"/>
    <property type="project" value="TreeGrafter"/>
</dbReference>
<dbReference type="Gene3D" id="3.40.50.880">
    <property type="match status" value="1"/>
</dbReference>
<dbReference type="GO" id="GO:0033969">
    <property type="term" value="F:gamma-glutamyl-gamma-aminobutyrate hydrolase activity"/>
    <property type="evidence" value="ECO:0007669"/>
    <property type="project" value="TreeGrafter"/>
</dbReference>
<evidence type="ECO:0000313" key="2">
    <source>
        <dbReference type="Proteomes" id="UP000641646"/>
    </source>
</evidence>
<dbReference type="PANTHER" id="PTHR43235:SF1">
    <property type="entry name" value="GLUTAMINE AMIDOTRANSFERASE PB2B2.05-RELATED"/>
    <property type="match status" value="1"/>
</dbReference>
<dbReference type="RefSeq" id="WP_190460819.1">
    <property type="nucleotide sequence ID" value="NZ_JACJPW010000001.1"/>
</dbReference>
<organism evidence="1 2">
    <name type="scientific">Aerosakkonema funiforme FACHB-1375</name>
    <dbReference type="NCBI Taxonomy" id="2949571"/>
    <lineage>
        <taxon>Bacteria</taxon>
        <taxon>Bacillati</taxon>
        <taxon>Cyanobacteriota</taxon>
        <taxon>Cyanophyceae</taxon>
        <taxon>Oscillatoriophycideae</taxon>
        <taxon>Aerosakkonematales</taxon>
        <taxon>Aerosakkonemataceae</taxon>
        <taxon>Aerosakkonema</taxon>
    </lineage>
</organism>
<dbReference type="SUPFAM" id="SSF52317">
    <property type="entry name" value="Class I glutamine amidotransferase-like"/>
    <property type="match status" value="1"/>
</dbReference>
<keyword evidence="1" id="KW-0378">Hydrolase</keyword>
<comment type="caution">
    <text evidence="1">The sequence shown here is derived from an EMBL/GenBank/DDBJ whole genome shotgun (WGS) entry which is preliminary data.</text>
</comment>
<sequence>MKFHPPLIGITTSSQRQTASFCVRREYVDAVRLAGGLPMLLTPGEANLATILEWVDGIVFSGGGDIDPAAYNGAAHPSIYNVDAERDRFELSLAQLALETDIPILGICRGLEILVVASGGKLVTHLPDEFGETTVHRAEQASPCEHNVQITPNSRLATIIGPGEAKIVSWHHQAASTIPPSWRLTAQASDGVIEALEHQHHPWALALQWHPELSLQDTRQQQIFRTFVTAAAHRNAAFSQKAG</sequence>
<dbReference type="InterPro" id="IPR044668">
    <property type="entry name" value="PuuD-like"/>
</dbReference>
<evidence type="ECO:0000313" key="1">
    <source>
        <dbReference type="EMBL" id="MBD2179535.1"/>
    </source>
</evidence>
<dbReference type="InterPro" id="IPR029062">
    <property type="entry name" value="Class_I_gatase-like"/>
</dbReference>
<name>A0A926V9P4_9CYAN</name>